<evidence type="ECO:0000256" key="2">
    <source>
        <dbReference type="ARBA" id="ARBA00022827"/>
    </source>
</evidence>
<dbReference type="PANTHER" id="PTHR46972:SF1">
    <property type="entry name" value="FAD DEPENDENT OXIDOREDUCTASE DOMAIN-CONTAINING PROTEIN"/>
    <property type="match status" value="1"/>
</dbReference>
<evidence type="ECO:0000256" key="3">
    <source>
        <dbReference type="ARBA" id="ARBA00023002"/>
    </source>
</evidence>
<name>A0ABP6YNY5_9ACTN</name>
<keyword evidence="3" id="KW-0560">Oxidoreductase</keyword>
<evidence type="ECO:0000313" key="5">
    <source>
        <dbReference type="EMBL" id="GAA3586530.1"/>
    </source>
</evidence>
<organism evidence="5 6">
    <name type="scientific">Nonomuraea rosea</name>
    <dbReference type="NCBI Taxonomy" id="638574"/>
    <lineage>
        <taxon>Bacteria</taxon>
        <taxon>Bacillati</taxon>
        <taxon>Actinomycetota</taxon>
        <taxon>Actinomycetes</taxon>
        <taxon>Streptosporangiales</taxon>
        <taxon>Streptosporangiaceae</taxon>
        <taxon>Nonomuraea</taxon>
    </lineage>
</organism>
<dbReference type="SUPFAM" id="SSF51905">
    <property type="entry name" value="FAD/NAD(P)-binding domain"/>
    <property type="match status" value="1"/>
</dbReference>
<accession>A0ABP6YNY5</accession>
<reference evidence="6" key="1">
    <citation type="journal article" date="2019" name="Int. J. Syst. Evol. Microbiol.">
        <title>The Global Catalogue of Microorganisms (GCM) 10K type strain sequencing project: providing services to taxonomists for standard genome sequencing and annotation.</title>
        <authorList>
            <consortium name="The Broad Institute Genomics Platform"/>
            <consortium name="The Broad Institute Genome Sequencing Center for Infectious Disease"/>
            <person name="Wu L."/>
            <person name="Ma J."/>
        </authorList>
    </citation>
    <scope>NUCLEOTIDE SEQUENCE [LARGE SCALE GENOMIC DNA]</scope>
    <source>
        <strain evidence="6">JCM 17326</strain>
    </source>
</reference>
<dbReference type="RefSeq" id="WP_345570371.1">
    <property type="nucleotide sequence ID" value="NZ_BAABDQ010000023.1"/>
</dbReference>
<evidence type="ECO:0000256" key="4">
    <source>
        <dbReference type="ARBA" id="ARBA00023033"/>
    </source>
</evidence>
<evidence type="ECO:0000313" key="6">
    <source>
        <dbReference type="Proteomes" id="UP001500630"/>
    </source>
</evidence>
<gene>
    <name evidence="5" type="ORF">GCM10022419_080910</name>
</gene>
<dbReference type="Pfam" id="PF13450">
    <property type="entry name" value="NAD_binding_8"/>
    <property type="match status" value="1"/>
</dbReference>
<proteinExistence type="predicted"/>
<sequence>MTSVPIAIVGAGIGGLACARTLQQYGRPVTVLEREPSARSRWQGGMLDLHDTGQAAIHAAGLVGEFRALARPEGQELRGLDPVTGELVHHERPADATMSAPEIDRGQLRGLLLDSLAAGTVRWGHPVAAVSQAGDGTARLHLDDGTSQDFALVIGANLAMLDGTDLATAIASHDDLDQAVRAYENPMQARATAAAQACADLTATITSDTVINVDAARQHLNEKIRASAAFPHGATGLGG</sequence>
<dbReference type="PANTHER" id="PTHR46972">
    <property type="entry name" value="MONOOXYGENASE ASQM-RELATED"/>
    <property type="match status" value="1"/>
</dbReference>
<dbReference type="EMBL" id="BAABDQ010000023">
    <property type="protein sequence ID" value="GAA3586530.1"/>
    <property type="molecule type" value="Genomic_DNA"/>
</dbReference>
<keyword evidence="4" id="KW-0503">Monooxygenase</keyword>
<keyword evidence="6" id="KW-1185">Reference proteome</keyword>
<evidence type="ECO:0000256" key="1">
    <source>
        <dbReference type="ARBA" id="ARBA00022630"/>
    </source>
</evidence>
<protein>
    <recommendedName>
        <fullName evidence="7">FAD-dependent oxidoreductase</fullName>
    </recommendedName>
</protein>
<dbReference type="InterPro" id="IPR036188">
    <property type="entry name" value="FAD/NAD-bd_sf"/>
</dbReference>
<dbReference type="Proteomes" id="UP001500630">
    <property type="component" value="Unassembled WGS sequence"/>
</dbReference>
<evidence type="ECO:0008006" key="7">
    <source>
        <dbReference type="Google" id="ProtNLM"/>
    </source>
</evidence>
<keyword evidence="1" id="KW-0285">Flavoprotein</keyword>
<comment type="caution">
    <text evidence="5">The sequence shown here is derived from an EMBL/GenBank/DDBJ whole genome shotgun (WGS) entry which is preliminary data.</text>
</comment>
<keyword evidence="2" id="KW-0274">FAD</keyword>
<dbReference type="Gene3D" id="3.50.50.60">
    <property type="entry name" value="FAD/NAD(P)-binding domain"/>
    <property type="match status" value="2"/>
</dbReference>